<feature type="signal peptide" evidence="1">
    <location>
        <begin position="1"/>
        <end position="17"/>
    </location>
</feature>
<reference evidence="2 3" key="1">
    <citation type="submission" date="2019-12" db="EMBL/GenBank/DDBJ databases">
        <title>Maritimibacter sp. nov. sp. isolated from sea sand.</title>
        <authorList>
            <person name="Kim J."/>
            <person name="Jeong S.E."/>
            <person name="Jung H.S."/>
            <person name="Jeon C.O."/>
        </authorList>
    </citation>
    <scope>NUCLEOTIDE SEQUENCE [LARGE SCALE GENOMIC DNA]</scope>
    <source>
        <strain evidence="2 3">DP07</strain>
    </source>
</reference>
<dbReference type="AlphaFoldDB" id="A0A845M132"/>
<evidence type="ECO:0008006" key="4">
    <source>
        <dbReference type="Google" id="ProtNLM"/>
    </source>
</evidence>
<organism evidence="2 3">
    <name type="scientific">Maritimibacter harenae</name>
    <dbReference type="NCBI Taxonomy" id="2606218"/>
    <lineage>
        <taxon>Bacteria</taxon>
        <taxon>Pseudomonadati</taxon>
        <taxon>Pseudomonadota</taxon>
        <taxon>Alphaproteobacteria</taxon>
        <taxon>Rhodobacterales</taxon>
        <taxon>Roseobacteraceae</taxon>
        <taxon>Maritimibacter</taxon>
    </lineage>
</organism>
<evidence type="ECO:0000313" key="3">
    <source>
        <dbReference type="Proteomes" id="UP000467322"/>
    </source>
</evidence>
<feature type="chain" id="PRO_5032633777" description="Lipoprotein" evidence="1">
    <location>
        <begin position="18"/>
        <end position="108"/>
    </location>
</feature>
<comment type="caution">
    <text evidence="2">The sequence shown here is derived from an EMBL/GenBank/DDBJ whole genome shotgun (WGS) entry which is preliminary data.</text>
</comment>
<dbReference type="Proteomes" id="UP000467322">
    <property type="component" value="Unassembled WGS sequence"/>
</dbReference>
<keyword evidence="3" id="KW-1185">Reference proteome</keyword>
<name>A0A845M132_9RHOB</name>
<sequence length="108" mass="11194">MRAAVAALFLSACAAGAPEAVRQGVTFVPDARGLGVAGHSQRIDFGRSPEGVIAALDRERGAGRVLAASGCPAGVQRQVAWDDLVLTFTEERFVGWRRGDAAAGQVCV</sequence>
<evidence type="ECO:0000256" key="1">
    <source>
        <dbReference type="SAM" id="SignalP"/>
    </source>
</evidence>
<evidence type="ECO:0000313" key="2">
    <source>
        <dbReference type="EMBL" id="MZR12058.1"/>
    </source>
</evidence>
<dbReference type="EMBL" id="WTUX01000006">
    <property type="protein sequence ID" value="MZR12058.1"/>
    <property type="molecule type" value="Genomic_DNA"/>
</dbReference>
<gene>
    <name evidence="2" type="ORF">GQE99_03380</name>
</gene>
<proteinExistence type="predicted"/>
<accession>A0A845M132</accession>
<keyword evidence="1" id="KW-0732">Signal</keyword>
<dbReference type="RefSeq" id="WP_161350172.1">
    <property type="nucleotide sequence ID" value="NZ_WTUX01000006.1"/>
</dbReference>
<protein>
    <recommendedName>
        <fullName evidence="4">Lipoprotein</fullName>
    </recommendedName>
</protein>